<reference evidence="2" key="1">
    <citation type="submission" date="2017-11" db="EMBL/GenBank/DDBJ databases">
        <authorList>
            <person name="Watanabe M."/>
            <person name="Kojima H."/>
        </authorList>
    </citation>
    <scope>NUCLEOTIDE SEQUENCE [LARGE SCALE GENOMIC DNA]</scope>
    <source>
        <strain evidence="2">Tokyo 01</strain>
    </source>
</reference>
<organism evidence="1 2">
    <name type="scientific">Desulfonema ishimotonii</name>
    <dbReference type="NCBI Taxonomy" id="45657"/>
    <lineage>
        <taxon>Bacteria</taxon>
        <taxon>Pseudomonadati</taxon>
        <taxon>Thermodesulfobacteriota</taxon>
        <taxon>Desulfobacteria</taxon>
        <taxon>Desulfobacterales</taxon>
        <taxon>Desulfococcaceae</taxon>
        <taxon>Desulfonema</taxon>
    </lineage>
</organism>
<dbReference type="AlphaFoldDB" id="A0A401FRN4"/>
<reference evidence="2" key="2">
    <citation type="submission" date="2019-01" db="EMBL/GenBank/DDBJ databases">
        <title>Genome sequence of Desulfonema ishimotonii strain Tokyo 01.</title>
        <authorList>
            <person name="Fukui M."/>
        </authorList>
    </citation>
    <scope>NUCLEOTIDE SEQUENCE [LARGE SCALE GENOMIC DNA]</scope>
    <source>
        <strain evidence="2">Tokyo 01</strain>
    </source>
</reference>
<dbReference type="InterPro" id="IPR016195">
    <property type="entry name" value="Pol/histidinol_Pase-like"/>
</dbReference>
<dbReference type="Proteomes" id="UP000288096">
    <property type="component" value="Unassembled WGS sequence"/>
</dbReference>
<dbReference type="RefSeq" id="WP_166404831.1">
    <property type="nucleotide sequence ID" value="NZ_BEXT01000001.1"/>
</dbReference>
<gene>
    <name evidence="1" type="ORF">DENIS_0568</name>
</gene>
<evidence type="ECO:0000313" key="1">
    <source>
        <dbReference type="EMBL" id="GBC59629.1"/>
    </source>
</evidence>
<keyword evidence="2" id="KW-1185">Reference proteome</keyword>
<sequence length="387" mass="44863">MKTAESKSRPESISLVPKNIPEEITESDEQNFFKMVSVDLDQQQKKQVLTPALTCPRQEKVLAVHWHPEFVPMDLITRRIETMFPNKKQALIIPTQHNQILSYGDYSGVEVDCYSGGFNQKVQLLLHFENANVENAHMLREMLAHTFKYRSSQLFDFIHTLTKPVEDRLELAAKQTGASEDLVRFVRTYVIKIEKLLDKHIATVPVQSIKNKVLRNFFDIQRAEYGDTLIDRAQTFLTAVKQIVKSHFSLRYFYRTSEIIEEARHLNAGVVIPHPEQFWPILLADYDVDGVEVWNPQSHRYTEFLISVIKEKNRKAGPSERPLMIFMGDDTHMGEKTRHPSQQNGEKAGREIGLQPAWDDLCIRKTLIRANFSRERVIEEYKSRLAG</sequence>
<accession>A0A401FRN4</accession>
<evidence type="ECO:0000313" key="2">
    <source>
        <dbReference type="Proteomes" id="UP000288096"/>
    </source>
</evidence>
<name>A0A401FRN4_9BACT</name>
<dbReference type="SUPFAM" id="SSF89550">
    <property type="entry name" value="PHP domain-like"/>
    <property type="match status" value="1"/>
</dbReference>
<proteinExistence type="predicted"/>
<comment type="caution">
    <text evidence="1">The sequence shown here is derived from an EMBL/GenBank/DDBJ whole genome shotgun (WGS) entry which is preliminary data.</text>
</comment>
<dbReference type="Gene3D" id="3.20.20.140">
    <property type="entry name" value="Metal-dependent hydrolases"/>
    <property type="match status" value="1"/>
</dbReference>
<dbReference type="EMBL" id="BEXT01000001">
    <property type="protein sequence ID" value="GBC59629.1"/>
    <property type="molecule type" value="Genomic_DNA"/>
</dbReference>
<protein>
    <submittedName>
        <fullName evidence="1">Uncharacterized protein</fullName>
    </submittedName>
</protein>